<feature type="signal peptide" evidence="2">
    <location>
        <begin position="1"/>
        <end position="22"/>
    </location>
</feature>
<feature type="chain" id="PRO_5020903635" evidence="2">
    <location>
        <begin position="23"/>
        <end position="158"/>
    </location>
</feature>
<evidence type="ECO:0000256" key="1">
    <source>
        <dbReference type="SAM" id="MobiDB-lite"/>
    </source>
</evidence>
<evidence type="ECO:0000313" key="4">
    <source>
        <dbReference type="Proteomes" id="UP000268162"/>
    </source>
</evidence>
<proteinExistence type="predicted"/>
<dbReference type="Proteomes" id="UP000268162">
    <property type="component" value="Unassembled WGS sequence"/>
</dbReference>
<accession>A0A4P9ZZ41</accession>
<feature type="compositionally biased region" description="Low complexity" evidence="1">
    <location>
        <begin position="72"/>
        <end position="92"/>
    </location>
</feature>
<name>A0A4P9ZZ41_9FUNG</name>
<reference evidence="4" key="1">
    <citation type="journal article" date="2018" name="Nat. Microbiol.">
        <title>Leveraging single-cell genomics to expand the fungal tree of life.</title>
        <authorList>
            <person name="Ahrendt S.R."/>
            <person name="Quandt C.A."/>
            <person name="Ciobanu D."/>
            <person name="Clum A."/>
            <person name="Salamov A."/>
            <person name="Andreopoulos B."/>
            <person name="Cheng J.F."/>
            <person name="Woyke T."/>
            <person name="Pelin A."/>
            <person name="Henrissat B."/>
            <person name="Reynolds N.K."/>
            <person name="Benny G.L."/>
            <person name="Smith M.E."/>
            <person name="James T.Y."/>
            <person name="Grigoriev I.V."/>
        </authorList>
    </citation>
    <scope>NUCLEOTIDE SEQUENCE [LARGE SCALE GENOMIC DNA]</scope>
    <source>
        <strain evidence="4">RSA 468</strain>
    </source>
</reference>
<sequence>MYISTYWAVGIALLGCLQGLVARAGRVSVPMPMKRSKPMSLNFIVNNYRAPRSSHITGQDITGTVETDTSLSGRDGSAASGSSDAGNEADGNTDGGSYSGDYCDGDGEARTMVNDAVPSDGEAESLDKPSSSNQSNRSMAKCYCWTIPTTMPPTTQVI</sequence>
<keyword evidence="2" id="KW-0732">Signal</keyword>
<dbReference type="EMBL" id="ML002313">
    <property type="protein sequence ID" value="RKP38957.1"/>
    <property type="molecule type" value="Genomic_DNA"/>
</dbReference>
<evidence type="ECO:0000256" key="2">
    <source>
        <dbReference type="SAM" id="SignalP"/>
    </source>
</evidence>
<feature type="region of interest" description="Disordered" evidence="1">
    <location>
        <begin position="55"/>
        <end position="136"/>
    </location>
</feature>
<organism evidence="3 4">
    <name type="scientific">Dimargaris cristalligena</name>
    <dbReference type="NCBI Taxonomy" id="215637"/>
    <lineage>
        <taxon>Eukaryota</taxon>
        <taxon>Fungi</taxon>
        <taxon>Fungi incertae sedis</taxon>
        <taxon>Zoopagomycota</taxon>
        <taxon>Kickxellomycotina</taxon>
        <taxon>Dimargaritomycetes</taxon>
        <taxon>Dimargaritales</taxon>
        <taxon>Dimargaritaceae</taxon>
        <taxon>Dimargaris</taxon>
    </lineage>
</organism>
<feature type="compositionally biased region" description="Polar residues" evidence="1">
    <location>
        <begin position="55"/>
        <end position="71"/>
    </location>
</feature>
<gene>
    <name evidence="3" type="ORF">BJ085DRAFT_29643</name>
</gene>
<evidence type="ECO:0000313" key="3">
    <source>
        <dbReference type="EMBL" id="RKP38957.1"/>
    </source>
</evidence>
<keyword evidence="4" id="KW-1185">Reference proteome</keyword>
<dbReference type="AlphaFoldDB" id="A0A4P9ZZ41"/>
<protein>
    <submittedName>
        <fullName evidence="3">Uncharacterized protein</fullName>
    </submittedName>
</protein>